<sequence length="270" mass="32118">MVLFSVDSRANSTLLDEAYQTIISAENKSEIEMEKVKNLVFNLLDLHLNWNEKNWTNWSIEKVRDLMEKFKQNLSNDDFKAISHWEILASCRDRWAAGLKKIWIKKIKVWSRYNIVWIDMITKELLELKELQELIIQSFAIERRYELRYGQMCKSFELAATKLGILDVEKQVKYSEEETVESVKKYGDTNYSSTIVTFESGKIEVLDNIHYSSIKKWDKFSFIYTDPEHKTQLQIILLNGSWLKKQEWVSQEYIELQKEDRTNFVEIVMG</sequence>
<accession>K2AYL1</accession>
<name>K2AYL1_9BACT</name>
<reference evidence="1" key="1">
    <citation type="journal article" date="2012" name="Science">
        <title>Fermentation, hydrogen, and sulfur metabolism in multiple uncultivated bacterial phyla.</title>
        <authorList>
            <person name="Wrighton K.C."/>
            <person name="Thomas B.C."/>
            <person name="Sharon I."/>
            <person name="Miller C.S."/>
            <person name="Castelle C.J."/>
            <person name="VerBerkmoes N.C."/>
            <person name="Wilkins M.J."/>
            <person name="Hettich R.L."/>
            <person name="Lipton M.S."/>
            <person name="Williams K.H."/>
            <person name="Long P.E."/>
            <person name="Banfield J.F."/>
        </authorList>
    </citation>
    <scope>NUCLEOTIDE SEQUENCE [LARGE SCALE GENOMIC DNA]</scope>
</reference>
<dbReference type="AlphaFoldDB" id="K2AYL1"/>
<protein>
    <submittedName>
        <fullName evidence="1">Uncharacterized protein</fullName>
    </submittedName>
</protein>
<organism evidence="1">
    <name type="scientific">uncultured bacterium</name>
    <name type="common">gcode 4</name>
    <dbReference type="NCBI Taxonomy" id="1234023"/>
    <lineage>
        <taxon>Bacteria</taxon>
        <taxon>environmental samples</taxon>
    </lineage>
</organism>
<evidence type="ECO:0000313" key="1">
    <source>
        <dbReference type="EMBL" id="EKD66842.1"/>
    </source>
</evidence>
<dbReference type="EMBL" id="AMFJ01021594">
    <property type="protein sequence ID" value="EKD66842.1"/>
    <property type="molecule type" value="Genomic_DNA"/>
</dbReference>
<gene>
    <name evidence="1" type="ORF">ACD_49C00008G0006</name>
</gene>
<proteinExistence type="predicted"/>
<comment type="caution">
    <text evidence="1">The sequence shown here is derived from an EMBL/GenBank/DDBJ whole genome shotgun (WGS) entry which is preliminary data.</text>
</comment>